<sequence length="186" mass="20653">MKKAGVALAPGFEESETLYIVDVLRRCGIVCELTGWSEWVEGAHGVVVKADRLFDENDFSDTILILPGGYDAVDFMLENEALCAHLKERNRRGQWIGAMCAAPAVLDVCGILEGRKFTAYQGYEKKIRAQGFVDDIVVEDGNLITSRGPACAMHFAFAIADRFNETGKSVKKRMLFDHTFPKEGQK</sequence>
<reference evidence="1" key="1">
    <citation type="submission" date="2019-04" db="EMBL/GenBank/DDBJ databases">
        <title>Microbes associate with the intestines of laboratory mice.</title>
        <authorList>
            <person name="Navarre W."/>
            <person name="Wong E."/>
            <person name="Huang K."/>
            <person name="Tropini C."/>
            <person name="Ng K."/>
            <person name="Yu B."/>
        </authorList>
    </citation>
    <scope>NUCLEOTIDE SEQUENCE</scope>
    <source>
        <strain evidence="1">NM09_H32</strain>
    </source>
</reference>
<accession>A0AC61R9T4</accession>
<evidence type="ECO:0000313" key="2">
    <source>
        <dbReference type="Proteomes" id="UP000308836"/>
    </source>
</evidence>
<dbReference type="Proteomes" id="UP000308836">
    <property type="component" value="Unassembled WGS sequence"/>
</dbReference>
<gene>
    <name evidence="1" type="ORF">E5336_03095</name>
</gene>
<protein>
    <submittedName>
        <fullName evidence="1">DJ-1/PfpI family protein</fullName>
    </submittedName>
</protein>
<proteinExistence type="predicted"/>
<name>A0AC61R9T4_9FIRM</name>
<dbReference type="EMBL" id="SRYG01000004">
    <property type="protein sequence ID" value="TGY66786.1"/>
    <property type="molecule type" value="Genomic_DNA"/>
</dbReference>
<comment type="caution">
    <text evidence="1">The sequence shown here is derived from an EMBL/GenBank/DDBJ whole genome shotgun (WGS) entry which is preliminary data.</text>
</comment>
<organism evidence="1 2">
    <name type="scientific">Dubosiella muris</name>
    <dbReference type="NCBI Taxonomy" id="3038133"/>
    <lineage>
        <taxon>Bacteria</taxon>
        <taxon>Bacillati</taxon>
        <taxon>Bacillota</taxon>
        <taxon>Erysipelotrichia</taxon>
        <taxon>Erysipelotrichales</taxon>
        <taxon>Erysipelotrichaceae</taxon>
        <taxon>Dubosiella</taxon>
    </lineage>
</organism>
<keyword evidence="2" id="KW-1185">Reference proteome</keyword>
<evidence type="ECO:0000313" key="1">
    <source>
        <dbReference type="EMBL" id="TGY66786.1"/>
    </source>
</evidence>